<dbReference type="KEGG" id="ngv:CDO52_26605"/>
<organism evidence="1 2">
    <name type="scientific">Nocardiopsis gilva YIM 90087</name>
    <dbReference type="NCBI Taxonomy" id="1235441"/>
    <lineage>
        <taxon>Bacteria</taxon>
        <taxon>Bacillati</taxon>
        <taxon>Actinomycetota</taxon>
        <taxon>Actinomycetes</taxon>
        <taxon>Streptosporangiales</taxon>
        <taxon>Nocardiopsidaceae</taxon>
        <taxon>Nocardiopsis</taxon>
    </lineage>
</organism>
<evidence type="ECO:0000313" key="1">
    <source>
        <dbReference type="EMBL" id="ASU85896.1"/>
    </source>
</evidence>
<evidence type="ECO:0000313" key="2">
    <source>
        <dbReference type="Proteomes" id="UP000215005"/>
    </source>
</evidence>
<dbReference type="EMBL" id="CP022753">
    <property type="protein sequence ID" value="ASU85896.1"/>
    <property type="molecule type" value="Genomic_DNA"/>
</dbReference>
<gene>
    <name evidence="1" type="ORF">CDO52_26605</name>
</gene>
<dbReference type="RefSeq" id="WP_017618380.1">
    <property type="nucleotide sequence ID" value="NZ_ANBG01000165.1"/>
</dbReference>
<reference evidence="1 2" key="1">
    <citation type="submission" date="2017-08" db="EMBL/GenBank/DDBJ databases">
        <title>The complete genome sequence of Nocardiopsis gilva YIM 90087.</title>
        <authorList>
            <person name="Yin M."/>
            <person name="Tang S."/>
        </authorList>
    </citation>
    <scope>NUCLEOTIDE SEQUENCE [LARGE SCALE GENOMIC DNA]</scope>
    <source>
        <strain evidence="1 2">YIM 90087</strain>
    </source>
</reference>
<name>A0A223SCT4_9ACTN</name>
<proteinExistence type="predicted"/>
<sequence length="88" mass="9840">MSEAKKRVTLTLDPELLEAAEAAVDAGEVRSVSAWVNTALGEKKRRQERAQMLIEQDLVQARESDPEEYERAMQWAQRVLGVAADEVA</sequence>
<protein>
    <recommendedName>
        <fullName evidence="3">CopG family transcriptional regulator</fullName>
    </recommendedName>
</protein>
<keyword evidence="2" id="KW-1185">Reference proteome</keyword>
<dbReference type="OrthoDB" id="3431332at2"/>
<dbReference type="Proteomes" id="UP000215005">
    <property type="component" value="Chromosome"/>
</dbReference>
<accession>A0A223SCT4</accession>
<evidence type="ECO:0008006" key="3">
    <source>
        <dbReference type="Google" id="ProtNLM"/>
    </source>
</evidence>
<dbReference type="AlphaFoldDB" id="A0A223SCT4"/>